<name>A0ABU0AP43_9BACI</name>
<organism evidence="4 5">
    <name type="scientific">Cytobacillus purgationiresistens</name>
    <dbReference type="NCBI Taxonomy" id="863449"/>
    <lineage>
        <taxon>Bacteria</taxon>
        <taxon>Bacillati</taxon>
        <taxon>Bacillota</taxon>
        <taxon>Bacilli</taxon>
        <taxon>Bacillales</taxon>
        <taxon>Bacillaceae</taxon>
        <taxon>Cytobacillus</taxon>
    </lineage>
</organism>
<feature type="domain" description="AMP-dependent synthetase/ligase" evidence="3">
    <location>
        <begin position="22"/>
        <end position="350"/>
    </location>
</feature>
<dbReference type="EMBL" id="JAUSUB010000031">
    <property type="protein sequence ID" value="MDQ0272965.1"/>
    <property type="molecule type" value="Genomic_DNA"/>
</dbReference>
<dbReference type="PANTHER" id="PTHR44845:SF6">
    <property type="entry name" value="BETA-ALANINE-ACTIVATING ENZYME"/>
    <property type="match status" value="1"/>
</dbReference>
<proteinExistence type="predicted"/>
<comment type="caution">
    <text evidence="4">The sequence shown here is derived from an EMBL/GenBank/DDBJ whole genome shotgun (WGS) entry which is preliminary data.</text>
</comment>
<dbReference type="Pfam" id="PF00501">
    <property type="entry name" value="AMP-binding"/>
    <property type="match status" value="1"/>
</dbReference>
<dbReference type="Gene3D" id="3.40.50.12780">
    <property type="entry name" value="N-terminal domain of ligase-like"/>
    <property type="match status" value="1"/>
</dbReference>
<evidence type="ECO:0000256" key="2">
    <source>
        <dbReference type="ARBA" id="ARBA00022553"/>
    </source>
</evidence>
<keyword evidence="5" id="KW-1185">Reference proteome</keyword>
<dbReference type="InterPro" id="IPR000873">
    <property type="entry name" value="AMP-dep_synth/lig_dom"/>
</dbReference>
<dbReference type="RefSeq" id="WP_370875112.1">
    <property type="nucleotide sequence ID" value="NZ_JAUSUB010000031.1"/>
</dbReference>
<dbReference type="PROSITE" id="PS00455">
    <property type="entry name" value="AMP_BINDING"/>
    <property type="match status" value="1"/>
</dbReference>
<dbReference type="Proteomes" id="UP001238088">
    <property type="component" value="Unassembled WGS sequence"/>
</dbReference>
<protein>
    <submittedName>
        <fullName evidence="4">Amino acid adenylation domain-containing protein</fullName>
    </submittedName>
</protein>
<gene>
    <name evidence="4" type="ORF">J2S17_004859</name>
</gene>
<sequence length="350" mass="39009">MINNHQSILTLIENLPKKDKFQIAVNDKGKLFTYHDLEDHSNRLAEYIRNLNFPKEAVVGVCMERSYGFIVAILGIMKAGAAFLPIDTSLPTTRINFMLNDSNAQLIITASEDFNSKTKNVSIHQFLAPVSTPISTVLPTIKNDQLSYIIYTSGTTGMPKGVQVEHKSLLNLVIGLKERIDFSFYKNIMFLTSISFDIFIVEALLPLSLGLTIVIGQDSLKQNPRLLNRFLQKKSIDIVQLTPSQLSQILTDKKIPLGLSQVKILLIGGEPLSIELKNMLNKITNAKIYNMYGPTEATVWCTTKELTKDGPINIGKPIQNTTIKILQNNNKENEESIGEICILGDCLSRG</sequence>
<evidence type="ECO:0000313" key="5">
    <source>
        <dbReference type="Proteomes" id="UP001238088"/>
    </source>
</evidence>
<keyword evidence="2" id="KW-0597">Phosphoprotein</keyword>
<accession>A0ABU0AP43</accession>
<dbReference type="InterPro" id="IPR020845">
    <property type="entry name" value="AMP-binding_CS"/>
</dbReference>
<evidence type="ECO:0000259" key="3">
    <source>
        <dbReference type="Pfam" id="PF00501"/>
    </source>
</evidence>
<dbReference type="InterPro" id="IPR042099">
    <property type="entry name" value="ANL_N_sf"/>
</dbReference>
<evidence type="ECO:0000256" key="1">
    <source>
        <dbReference type="ARBA" id="ARBA00022450"/>
    </source>
</evidence>
<dbReference type="SUPFAM" id="SSF56801">
    <property type="entry name" value="Acetyl-CoA synthetase-like"/>
    <property type="match status" value="1"/>
</dbReference>
<reference evidence="4 5" key="1">
    <citation type="submission" date="2023-07" db="EMBL/GenBank/DDBJ databases">
        <title>Genomic Encyclopedia of Type Strains, Phase IV (KMG-IV): sequencing the most valuable type-strain genomes for metagenomic binning, comparative biology and taxonomic classification.</title>
        <authorList>
            <person name="Goeker M."/>
        </authorList>
    </citation>
    <scope>NUCLEOTIDE SEQUENCE [LARGE SCALE GENOMIC DNA]</scope>
    <source>
        <strain evidence="4 5">DSM 23494</strain>
    </source>
</reference>
<dbReference type="PANTHER" id="PTHR44845">
    <property type="entry name" value="CARRIER DOMAIN-CONTAINING PROTEIN"/>
    <property type="match status" value="1"/>
</dbReference>
<evidence type="ECO:0000313" key="4">
    <source>
        <dbReference type="EMBL" id="MDQ0272965.1"/>
    </source>
</evidence>
<keyword evidence="1" id="KW-0596">Phosphopantetheine</keyword>